<gene>
    <name evidence="3" type="primary">LOC107217847</name>
</gene>
<dbReference type="InterPro" id="IPR001214">
    <property type="entry name" value="SET_dom"/>
</dbReference>
<dbReference type="InParanoid" id="A0A6J0BA17"/>
<evidence type="ECO:0000259" key="1">
    <source>
        <dbReference type="PROSITE" id="PS50280"/>
    </source>
</evidence>
<evidence type="ECO:0000313" key="2">
    <source>
        <dbReference type="Proteomes" id="UP000829291"/>
    </source>
</evidence>
<dbReference type="RefSeq" id="XP_015511012.2">
    <property type="nucleotide sequence ID" value="XM_015655526.2"/>
</dbReference>
<accession>A0A6J0BA17</accession>
<keyword evidence="2" id="KW-1185">Reference proteome</keyword>
<dbReference type="Gene3D" id="1.10.220.160">
    <property type="match status" value="1"/>
</dbReference>
<organism evidence="3">
    <name type="scientific">Neodiprion lecontei</name>
    <name type="common">Redheaded pine sawfly</name>
    <dbReference type="NCBI Taxonomy" id="441921"/>
    <lineage>
        <taxon>Eukaryota</taxon>
        <taxon>Metazoa</taxon>
        <taxon>Ecdysozoa</taxon>
        <taxon>Arthropoda</taxon>
        <taxon>Hexapoda</taxon>
        <taxon>Insecta</taxon>
        <taxon>Pterygota</taxon>
        <taxon>Neoptera</taxon>
        <taxon>Endopterygota</taxon>
        <taxon>Hymenoptera</taxon>
        <taxon>Tenthredinoidea</taxon>
        <taxon>Diprionidae</taxon>
        <taxon>Diprioninae</taxon>
        <taxon>Neodiprion</taxon>
    </lineage>
</organism>
<dbReference type="PANTHER" id="PTHR46455">
    <property type="entry name" value="SET AND MYND DOMAIN CONTAINING, ARTHROPOD-SPECIFIC, MEMBER 4, ISOFORM A"/>
    <property type="match status" value="1"/>
</dbReference>
<reference evidence="3" key="1">
    <citation type="submission" date="2025-08" db="UniProtKB">
        <authorList>
            <consortium name="RefSeq"/>
        </authorList>
    </citation>
    <scope>IDENTIFICATION</scope>
    <source>
        <tissue evidence="3">Thorax and Abdomen</tissue>
    </source>
</reference>
<dbReference type="KEGG" id="nlo:107217847"/>
<proteinExistence type="predicted"/>
<dbReference type="OrthoDB" id="77368at2759"/>
<protein>
    <submittedName>
        <fullName evidence="3">SET domain-containing protein SmydA-8 isoform X1</fullName>
    </submittedName>
</protein>
<dbReference type="PANTHER" id="PTHR46455:SF6">
    <property type="entry name" value="RE22408P-RELATED"/>
    <property type="match status" value="1"/>
</dbReference>
<dbReference type="InterPro" id="IPR046341">
    <property type="entry name" value="SET_dom_sf"/>
</dbReference>
<dbReference type="CDD" id="cd20071">
    <property type="entry name" value="SET_SMYD"/>
    <property type="match status" value="1"/>
</dbReference>
<dbReference type="Pfam" id="PF00856">
    <property type="entry name" value="SET"/>
    <property type="match status" value="1"/>
</dbReference>
<dbReference type="SUPFAM" id="SSF82199">
    <property type="entry name" value="SET domain"/>
    <property type="match status" value="1"/>
</dbReference>
<dbReference type="InterPro" id="IPR053010">
    <property type="entry name" value="SET_SmydA-8"/>
</dbReference>
<dbReference type="AlphaFoldDB" id="A0A6J0BA17"/>
<sequence>MVNDRETQDAPAQVFLKYRIAKSEKLGRYMIAEKDLVAGEVILRESPVSVGPTAFFEGSLCFNCHKPIVQPELKRYNCTKCKVAPLCQPACELVPGYHKNAECSLFRSNQLYSSKISDHSTVLLPLRLWLLRQTETELWKHIDLMEDHVKERRGTHIWSIREQTVVQVLHKLRLVPDDSETSELMQRICGILDVNSFELRSSGESELEGHLLRGLYTKAALMAHNCRSNTHLTVDERDELAIYASVDIKKGATIYFNYTGFLLGSAKRRENLREGKYFECECTLCRDPFELKSNLSSLVCPRCRQGYVGIQNPLTSNPYGLKTKWQCERCKSLLSGKMIKTTLNLTRSLIENTENFDTKALESLLTKLLLTVHTNHYLALDLKEKLLVNYRKEMSAINPRKKILERILNLHREGLAVLDIIEPGISRQKGIRLYEMHLATALIAKKNYAAREISPLELSLQLKEAQDLLRKALSNLLLEPTGTPEGRLAKLALQQMKLLRENMTDANALATPGQKPKTQTMKH</sequence>
<dbReference type="GO" id="GO:0008276">
    <property type="term" value="F:protein methyltransferase activity"/>
    <property type="evidence" value="ECO:0007669"/>
    <property type="project" value="UniProtKB-ARBA"/>
</dbReference>
<dbReference type="PROSITE" id="PS50280">
    <property type="entry name" value="SET"/>
    <property type="match status" value="1"/>
</dbReference>
<dbReference type="GeneID" id="107217847"/>
<dbReference type="GO" id="GO:0008170">
    <property type="term" value="F:N-methyltransferase activity"/>
    <property type="evidence" value="ECO:0007669"/>
    <property type="project" value="UniProtKB-ARBA"/>
</dbReference>
<evidence type="ECO:0000313" key="3">
    <source>
        <dbReference type="RefSeq" id="XP_015511012.2"/>
    </source>
</evidence>
<feature type="domain" description="SET" evidence="1">
    <location>
        <begin position="16"/>
        <end position="259"/>
    </location>
</feature>
<dbReference type="Proteomes" id="UP000829291">
    <property type="component" value="Chromosome 2"/>
</dbReference>
<dbReference type="Gene3D" id="2.170.270.10">
    <property type="entry name" value="SET domain"/>
    <property type="match status" value="1"/>
</dbReference>
<name>A0A6J0BA17_NEOLC</name>
<dbReference type="GO" id="GO:0008757">
    <property type="term" value="F:S-adenosylmethionine-dependent methyltransferase activity"/>
    <property type="evidence" value="ECO:0007669"/>
    <property type="project" value="UniProtKB-ARBA"/>
</dbReference>
<dbReference type="Gene3D" id="6.10.140.2220">
    <property type="match status" value="1"/>
</dbReference>